<feature type="coiled-coil region" evidence="1">
    <location>
        <begin position="603"/>
        <end position="665"/>
    </location>
</feature>
<feature type="chain" id="PRO_5002666251" description="ATPase involved in DNA repair" evidence="2">
    <location>
        <begin position="21"/>
        <end position="678"/>
    </location>
</feature>
<dbReference type="OrthoDB" id="5917215at2"/>
<evidence type="ECO:0000256" key="1">
    <source>
        <dbReference type="SAM" id="Coils"/>
    </source>
</evidence>
<evidence type="ECO:0008006" key="5">
    <source>
        <dbReference type="Google" id="ProtNLM"/>
    </source>
</evidence>
<keyword evidence="2" id="KW-0732">Signal</keyword>
<feature type="coiled-coil region" evidence="1">
    <location>
        <begin position="117"/>
        <end position="144"/>
    </location>
</feature>
<organism evidence="3 4">
    <name type="scientific">Reinekea blandensis MED297</name>
    <dbReference type="NCBI Taxonomy" id="314283"/>
    <lineage>
        <taxon>Bacteria</taxon>
        <taxon>Pseudomonadati</taxon>
        <taxon>Pseudomonadota</taxon>
        <taxon>Gammaproteobacteria</taxon>
        <taxon>Oceanospirillales</taxon>
        <taxon>Saccharospirillaceae</taxon>
        <taxon>Reinekea</taxon>
    </lineage>
</organism>
<dbReference type="PROSITE" id="PS51257">
    <property type="entry name" value="PROKAR_LIPOPROTEIN"/>
    <property type="match status" value="1"/>
</dbReference>
<evidence type="ECO:0000256" key="2">
    <source>
        <dbReference type="SAM" id="SignalP"/>
    </source>
</evidence>
<reference evidence="3 4" key="1">
    <citation type="submission" date="2006-02" db="EMBL/GenBank/DDBJ databases">
        <authorList>
            <person name="Pinhassi J."/>
            <person name="Pedros-Alio C."/>
            <person name="Ferriera S."/>
            <person name="Johnson J."/>
            <person name="Kravitz S."/>
            <person name="Halpern A."/>
            <person name="Remington K."/>
            <person name="Beeson K."/>
            <person name="Tran B."/>
            <person name="Rogers Y.-H."/>
            <person name="Friedman R."/>
            <person name="Venter J.C."/>
        </authorList>
    </citation>
    <scope>NUCLEOTIDE SEQUENCE [LARGE SCALE GENOMIC DNA]</scope>
    <source>
        <strain evidence="3 4">MED297</strain>
    </source>
</reference>
<accession>A4B8Z9</accession>
<feature type="coiled-coil region" evidence="1">
    <location>
        <begin position="283"/>
        <end position="310"/>
    </location>
</feature>
<dbReference type="Pfam" id="PF10973">
    <property type="entry name" value="DUF2799"/>
    <property type="match status" value="4"/>
</dbReference>
<dbReference type="STRING" id="314283.MED297_19472"/>
<gene>
    <name evidence="3" type="ORF">MED297_19472</name>
</gene>
<keyword evidence="1" id="KW-0175">Coiled coil</keyword>
<proteinExistence type="predicted"/>
<feature type="signal peptide" evidence="2">
    <location>
        <begin position="1"/>
        <end position="20"/>
    </location>
</feature>
<protein>
    <recommendedName>
        <fullName evidence="5">ATPase involved in DNA repair</fullName>
    </recommendedName>
</protein>
<feature type="coiled-coil region" evidence="1">
    <location>
        <begin position="441"/>
        <end position="472"/>
    </location>
</feature>
<keyword evidence="4" id="KW-1185">Reference proteome</keyword>
<dbReference type="InterPro" id="IPR021242">
    <property type="entry name" value="DUF2799"/>
</dbReference>
<dbReference type="HOGENOM" id="CLU_405364_0_0_6"/>
<dbReference type="EMBL" id="AAOE01000001">
    <property type="protein sequence ID" value="EAR11100.1"/>
    <property type="molecule type" value="Genomic_DNA"/>
</dbReference>
<sequence>MQRLLTAAALVFITVLSGCAGMSKKDCVNADWYGYGVQDGQSGQPTSAINRYVESCSKHDVPVNRQQYEQGYDTGIRRYCTPDNGYRVGLQGRPLPSVCPADLADAFARAHQRGVTEYQIKQDIRAAEQQINRLSQQRTQLLERLIDAEAYRVAGVPTDTDSPSDVQQALQTNDRDLRAANGLLACATGYWQEAGERDGQAGRSASSFRLHVRECADYHPPSDQAAYIRGQSDGVQQYCRYETGVELGRQGLVPTGLCQGVNAREQQRGLVAGSAEFDEKVAVRGLTLRRDQLRTELDTLASQVSTLEQKLEQPDLTTEQTLTLNREMNRVRQEMNQSQSILDTTVLELDCYVGDWTAIGREDAEKGQTFNNRSRQCRQFGHTVDPALYEQGYQLGLAAYCTADNGRVQGELGQPYQGICPPTSEANFLDGYAPAYEAYQRAKLKQELDAELTEVDAELSQLTATIDELTARLDTDGLTRNERLQLITQIAELSSTEQDLRQERGLVAAHRQCLTDDWQRLGLEHGLAGQDNQLNRLDCQRFGLSAATTDYAQGLSQGLQRWCSYDRGYAHALAMEPQSRVCTSRGYQPYRSGYLEGLAERDRQQTILELKAEKLDLQEAQTEQTDELAVINLALSDDTLDPVQKQRYERRRARLQQSLLTLAQRLQTIDQTLANLEN</sequence>
<dbReference type="Proteomes" id="UP000005953">
    <property type="component" value="Unassembled WGS sequence"/>
</dbReference>
<dbReference type="AlphaFoldDB" id="A4B8Z9"/>
<name>A4B8Z9_9GAMM</name>
<comment type="caution">
    <text evidence="3">The sequence shown here is derived from an EMBL/GenBank/DDBJ whole genome shotgun (WGS) entry which is preliminary data.</text>
</comment>
<dbReference type="RefSeq" id="WP_008044514.1">
    <property type="nucleotide sequence ID" value="NZ_CH724151.1"/>
</dbReference>
<evidence type="ECO:0000313" key="3">
    <source>
        <dbReference type="EMBL" id="EAR11100.1"/>
    </source>
</evidence>
<evidence type="ECO:0000313" key="4">
    <source>
        <dbReference type="Proteomes" id="UP000005953"/>
    </source>
</evidence>